<keyword evidence="5" id="KW-1185">Reference proteome</keyword>
<evidence type="ECO:0000256" key="2">
    <source>
        <dbReference type="SAM" id="MobiDB-lite"/>
    </source>
</evidence>
<sequence length="616" mass="69432">DIQWQTYGPGHLLGVKLGDEPLLELTRDRLHRETRRQFGDWQSTSAYTPRGQLAQQQTRDSHPALNRDYHYSAAGLLTGIHTGHGEQHYTYSPSGRLESARLGDTILTTLTDPAGNRNVTLAHDFIPGPEDRHTWKDNRTGQDERYTYRYDKHGNLSEKCRYLSGWTGEEYAPDETHHYHYDQSHRLTRYTREDDGKPTAQGRYVYDPLGRRVGKLTAIVNPTTKQTDTQHSWYGWDGDRLVLSESQGTQQHTIYQPGSFMPLVRVEQMKAEDHHSTLAEKLERDAEVTFPPVLHQRLNLIEQELRKNQLSDDTVQFLSATGLKAENLALWLEPEADSDRKIHLYHCDHLGTPLALVNREGHIDWHITLDPWGNVLREHNPQKLHQPLRMQGQQYDEESGLHYNRHRYYEPQQGRYITQDPIGLAGGMNGYKYVLNPLKNIDPLGLSGDMTIYSSGDGGASMMSGHSWISYTPDNGTTTTYGTWGNNPTGHGNGLFENLELSRSADATRTIHIDDIKEKELYDLIKKYKDKGNDAWKLSSPCSSFARDAWNTAANENLNSNYGFISNPTTLKNAIIDANGGIPHGIMVYPNGGNSASSGASGRSSGSSMNSSGSFL</sequence>
<dbReference type="PRINTS" id="PR00394">
    <property type="entry name" value="RHSPROTEIN"/>
</dbReference>
<dbReference type="Pfam" id="PF03527">
    <property type="entry name" value="RHS"/>
    <property type="match status" value="1"/>
</dbReference>
<feature type="region of interest" description="Disordered" evidence="2">
    <location>
        <begin position="42"/>
        <end position="61"/>
    </location>
</feature>
<feature type="compositionally biased region" description="Polar residues" evidence="2">
    <location>
        <begin position="42"/>
        <end position="58"/>
    </location>
</feature>
<evidence type="ECO:0000313" key="5">
    <source>
        <dbReference type="Proteomes" id="UP000028653"/>
    </source>
</evidence>
<dbReference type="Gene3D" id="2.180.10.10">
    <property type="entry name" value="RHS repeat-associated core"/>
    <property type="match status" value="1"/>
</dbReference>
<protein>
    <submittedName>
        <fullName evidence="4">Core protein</fullName>
    </submittedName>
</protein>
<accession>A0A085G8V1</accession>
<comment type="similarity">
    <text evidence="1">Belongs to the RHS family.</text>
</comment>
<dbReference type="PANTHER" id="PTHR32305">
    <property type="match status" value="1"/>
</dbReference>
<evidence type="ECO:0000259" key="3">
    <source>
        <dbReference type="Pfam" id="PF03527"/>
    </source>
</evidence>
<feature type="region of interest" description="Disordered" evidence="2">
    <location>
        <begin position="594"/>
        <end position="616"/>
    </location>
</feature>
<dbReference type="NCBIfam" id="TIGR03696">
    <property type="entry name" value="Rhs_assc_core"/>
    <property type="match status" value="1"/>
</dbReference>
<dbReference type="InterPro" id="IPR050708">
    <property type="entry name" value="T6SS_VgrG/RHS"/>
</dbReference>
<dbReference type="InterPro" id="IPR001826">
    <property type="entry name" value="RHS"/>
</dbReference>
<feature type="domain" description="RHS protein conserved region" evidence="3">
    <location>
        <begin position="342"/>
        <end position="378"/>
    </location>
</feature>
<comment type="caution">
    <text evidence="4">The sequence shown here is derived from an EMBL/GenBank/DDBJ whole genome shotgun (WGS) entry which is preliminary data.</text>
</comment>
<name>A0A085G8V1_9ENTR</name>
<dbReference type="eggNOG" id="COG3209">
    <property type="taxonomic scope" value="Bacteria"/>
</dbReference>
<organism evidence="4 5">
    <name type="scientific">Buttiauxella agrestis ATCC 33320</name>
    <dbReference type="NCBI Taxonomy" id="1006004"/>
    <lineage>
        <taxon>Bacteria</taxon>
        <taxon>Pseudomonadati</taxon>
        <taxon>Pseudomonadota</taxon>
        <taxon>Gammaproteobacteria</taxon>
        <taxon>Enterobacterales</taxon>
        <taxon>Enterobacteriaceae</taxon>
        <taxon>Buttiauxella</taxon>
    </lineage>
</organism>
<dbReference type="InterPro" id="IPR022385">
    <property type="entry name" value="Rhs_assc_core"/>
</dbReference>
<evidence type="ECO:0000313" key="4">
    <source>
        <dbReference type="EMBL" id="KFC80146.1"/>
    </source>
</evidence>
<gene>
    <name evidence="4" type="ORF">GBAG_2844</name>
</gene>
<dbReference type="PANTHER" id="PTHR32305:SF15">
    <property type="entry name" value="PROTEIN RHSA-RELATED"/>
    <property type="match status" value="1"/>
</dbReference>
<dbReference type="EMBL" id="JMPI01000045">
    <property type="protein sequence ID" value="KFC80146.1"/>
    <property type="molecule type" value="Genomic_DNA"/>
</dbReference>
<evidence type="ECO:0000256" key="1">
    <source>
        <dbReference type="ARBA" id="ARBA00009455"/>
    </source>
</evidence>
<dbReference type="Proteomes" id="UP000028653">
    <property type="component" value="Unassembled WGS sequence"/>
</dbReference>
<proteinExistence type="inferred from homology"/>
<reference evidence="4 5" key="1">
    <citation type="submission" date="2014-05" db="EMBL/GenBank/DDBJ databases">
        <title>ATOL: Assembling a taxonomically balanced genome-scale reconstruction of the evolutionary history of the Enterobacteriaceae.</title>
        <authorList>
            <person name="Plunkett G.III."/>
            <person name="Neeno-Eckwall E.C."/>
            <person name="Glasner J.D."/>
            <person name="Perna N.T."/>
        </authorList>
    </citation>
    <scope>NUCLEOTIDE SEQUENCE [LARGE SCALE GENOMIC DNA]</scope>
    <source>
        <strain evidence="4 5">ATCC 33320</strain>
    </source>
</reference>
<feature type="non-terminal residue" evidence="4">
    <location>
        <position position="1"/>
    </location>
</feature>
<dbReference type="STRING" id="1006004.GBAG_2844"/>
<dbReference type="AlphaFoldDB" id="A0A085G8V1"/>
<dbReference type="RefSeq" id="WP_167333346.1">
    <property type="nucleotide sequence ID" value="NZ_JMPI01000045.1"/>
</dbReference>